<reference evidence="6 7" key="1">
    <citation type="journal article" date="2024" name="BMC Genomics">
        <title>De novo assembly and annotation of Popillia japonica's genome with initial clues to its potential as an invasive pest.</title>
        <authorList>
            <person name="Cucini C."/>
            <person name="Boschi S."/>
            <person name="Funari R."/>
            <person name="Cardaioli E."/>
            <person name="Iannotti N."/>
            <person name="Marturano G."/>
            <person name="Paoli F."/>
            <person name="Bruttini M."/>
            <person name="Carapelli A."/>
            <person name="Frati F."/>
            <person name="Nardi F."/>
        </authorList>
    </citation>
    <scope>NUCLEOTIDE SEQUENCE [LARGE SCALE GENOMIC DNA]</scope>
    <source>
        <strain evidence="6">DMR45628</strain>
    </source>
</reference>
<dbReference type="Proteomes" id="UP001458880">
    <property type="component" value="Unassembled WGS sequence"/>
</dbReference>
<keyword evidence="1" id="KW-0808">Transferase</keyword>
<keyword evidence="4" id="KW-0175">Coiled coil</keyword>
<dbReference type="Gene3D" id="3.40.50.300">
    <property type="entry name" value="P-loop containing nucleotide triphosphate hydrolases"/>
    <property type="match status" value="4"/>
</dbReference>
<organism evidence="6 7">
    <name type="scientific">Popillia japonica</name>
    <name type="common">Japanese beetle</name>
    <dbReference type="NCBI Taxonomy" id="7064"/>
    <lineage>
        <taxon>Eukaryota</taxon>
        <taxon>Metazoa</taxon>
        <taxon>Ecdysozoa</taxon>
        <taxon>Arthropoda</taxon>
        <taxon>Hexapoda</taxon>
        <taxon>Insecta</taxon>
        <taxon>Pterygota</taxon>
        <taxon>Neoptera</taxon>
        <taxon>Endopterygota</taxon>
        <taxon>Coleoptera</taxon>
        <taxon>Polyphaga</taxon>
        <taxon>Scarabaeiformia</taxon>
        <taxon>Scarabaeidae</taxon>
        <taxon>Rutelinae</taxon>
        <taxon>Popillia</taxon>
    </lineage>
</organism>
<dbReference type="GO" id="GO:0006139">
    <property type="term" value="P:nucleobase-containing compound metabolic process"/>
    <property type="evidence" value="ECO:0007669"/>
    <property type="project" value="InterPro"/>
</dbReference>
<keyword evidence="2" id="KW-0547">Nucleotide-binding</keyword>
<keyword evidence="3" id="KW-0418">Kinase</keyword>
<evidence type="ECO:0000313" key="6">
    <source>
        <dbReference type="EMBL" id="KAK9693675.1"/>
    </source>
</evidence>
<evidence type="ECO:0000313" key="7">
    <source>
        <dbReference type="Proteomes" id="UP001458880"/>
    </source>
</evidence>
<dbReference type="EMBL" id="JASPKY010000534">
    <property type="protein sequence ID" value="KAK9693675.1"/>
    <property type="molecule type" value="Genomic_DNA"/>
</dbReference>
<dbReference type="PANTHER" id="PTHR23359">
    <property type="entry name" value="NUCLEOTIDE KINASE"/>
    <property type="match status" value="1"/>
</dbReference>
<feature type="coiled-coil region" evidence="4">
    <location>
        <begin position="897"/>
        <end position="924"/>
    </location>
</feature>
<dbReference type="GO" id="GO:0005524">
    <property type="term" value="F:ATP binding"/>
    <property type="evidence" value="ECO:0007669"/>
    <property type="project" value="InterPro"/>
</dbReference>
<evidence type="ECO:0000256" key="4">
    <source>
        <dbReference type="SAM" id="Coils"/>
    </source>
</evidence>
<evidence type="ECO:0000256" key="2">
    <source>
        <dbReference type="ARBA" id="ARBA00022741"/>
    </source>
</evidence>
<proteinExistence type="predicted"/>
<dbReference type="InterPro" id="IPR027417">
    <property type="entry name" value="P-loop_NTPase"/>
</dbReference>
<comment type="caution">
    <text evidence="6">The sequence shown here is derived from an EMBL/GenBank/DDBJ whole genome shotgun (WGS) entry which is preliminary data.</text>
</comment>
<gene>
    <name evidence="6" type="ORF">QE152_g34047</name>
</gene>
<dbReference type="SUPFAM" id="SSF52540">
    <property type="entry name" value="P-loop containing nucleoside triphosphate hydrolases"/>
    <property type="match status" value="3"/>
</dbReference>
<evidence type="ECO:0000259" key="5">
    <source>
        <dbReference type="SMART" id="SM00382"/>
    </source>
</evidence>
<sequence length="2036" mass="235502">MRQVIAKKIISGIHEPSELSDYTCDPQVIAKKSFLKHISGVYPVDDEYVPPLSQDWYPQCNSFYAYTEDVDAINRVDHLLAAKKFLDSFTTIKTDDRNNIDAYNELDSQIRYLQSKPATFLILGKPGIGEQELGKLLSEYWKCVYIDPETLVEEEIRSGSRAGQCIEFNLRCGRAISVDVILRLAEKRVKKSAIFTVQEIFEEILDPIGKTSQIIRNVSKTSQLSREDVEEEEQKEYIPEEYDELMAEDEVEEETTTGVATEKQSVFSIDIGSAASEIFRTTDVSTNYAAQLNFLFSLCHEPLVIIYIMCQNYDVVTKHEHYRYDLKDNKVINLMKDQGDSIIYTIYTKTPGFDNEDLPDDLYEPSDYTSGLSSSDLMYLTYLPCNFSGNVQAQLEQYRFDVLPTIEKHALLHNPQLFIKVDGRLSLYKMFNIIKAKLKILPLPRVFIPEKLIEPPIPTGAEDEVLDSFDYENATPEECFNLLKRKKIVSPLFKLRWSRWGSTCPVAMKEGTYTTGKASLAVKFLNHIYFLSDEMSLLRFIRNPRPYLLPPYPRPTCKIFIIGPYASGKTAVAKCLALLLNGRVLETVALQQEYKKQRGKETLEKIRTDAINEAVQMLSEKNKLEYEETEKRRLEKKQKWMSRCKAMLGELLLLERTLTTGVTSDISSFPQKRAVRTLINSEESEQMKTELARLQNKYADLELPMFDDMALADSLYADPSGLEDYMPTEIKVPIPPPSPVSIFNEFVTSYADEKVERASVLDYEITLEDTGDMYVNAIREVEEQNMQAGEHHGGWVLVGVPPAPEILDQIFDKYVPDDILVLRDPDCTFLLESTPCICPSVSSTHSYRTRLVRRVVDEILGSKQFDDVLNDEEFGEDDELEVEAREVGFVDEDYFASHATRLELRRYEATLQNFENECDKLYDYFDDIGIGYKEFIVTDKSLEELMKEVVSEISKKYQYFAKVFTPEDRVEEVEDIGEREMVGEDVDEENEEQVPESSGNFMQNRRLGDTNVYCPVAYKHHWVLWKGKEEYAALYDGKLYFMSTELALEKFLSAPQDYIKEEYAALYDGKLYFMSTELALEKFLSAPQDYIFKKPVKVLPPPRICIVGVAGSGKTTLGKALSRSLGLHYITYQNYLKRILDAEHIEGNLETLLGHGSSPEVEALTDYLDNDEPLTDELLSKINMKEAWFDEPKRSAGFIIDAFPKRPSDIIYIEEYNTIPDIVLELTTVDMDVNQRYVQVLLKEWQEFTQRAQEEQDLVNQQILTEWEENRQHRIEELMEHRRQARYQAKIEEKHEKQDMLGTIKERESEGDITDHSQISYDSVAEEADLEEVTAIVDDEYPEPTFDENWETLEEATERIAEQTEANFKADIEHLRTLKEYFENHLIEWVTLDASMSIKKIFDEAMRAVDKYKFRNRSLFERCYDVTVEIAEKLLADGYHFLSRFGKVCPVQVHEKANSVLMYYPLEQKMELYPVIHRNYIYFLAGKKNRDKFYNDPLFYILQSDASFPIIPYRIAIIGPPKSGKTVLAERFKRELGLKSVSIGQAARYVLRFIPLSRLAREMDFVLRNGWELTSEMMMRCVEAMSFDGRAITQGLVFDGFPNTRHDVDHLAALGLIPHLVIHLDATIEEIHMFLSTDKGKKGLPVFSQKFIDHRCEDWFGNVHNICDWLDKEYQVWTKLKVTPSKWGVWKAAYDLASAAMFEIKYYYKNCHRDMALHLANMQITPAEFNKRRSCYKHFCPSCLYYHNVLVNGGDPPDRTGLIQFRDKYYWLCPEHIDEFANDPESYLPPYNDKVLPGDLPLQVVLTEKPEKCYENGICIVCYWDSKYEKVFRTGLIQNACSYRDTIYLFDTNDCMLTFLNQPHRYFSKTVSFKTVKAFSSLKMSDLPTLGMLEQYIVRNVIKALTNISATRPLLAGLDIEKSAAIGIALHLKINNPNTPKEFLPLYEAAYRLFNERRIQFINTLARMKHTLNPYIHYEEPLEKLVLPSVDICSSEKGEYSAEESMQLESVGESIPFEDRTDLSLLQRIMLYLEPE</sequence>
<evidence type="ECO:0000256" key="3">
    <source>
        <dbReference type="ARBA" id="ARBA00022777"/>
    </source>
</evidence>
<dbReference type="InterPro" id="IPR000850">
    <property type="entry name" value="Adenylat/UMP-CMP_kin"/>
</dbReference>
<dbReference type="GO" id="GO:0019205">
    <property type="term" value="F:nucleobase-containing compound kinase activity"/>
    <property type="evidence" value="ECO:0007669"/>
    <property type="project" value="InterPro"/>
</dbReference>
<feature type="domain" description="AAA+ ATPase" evidence="5">
    <location>
        <begin position="1100"/>
        <end position="1371"/>
    </location>
</feature>
<evidence type="ECO:0000256" key="1">
    <source>
        <dbReference type="ARBA" id="ARBA00022679"/>
    </source>
</evidence>
<dbReference type="SMART" id="SM00382">
    <property type="entry name" value="AAA"/>
    <property type="match status" value="1"/>
</dbReference>
<name>A0AAW1IUG6_POPJA</name>
<dbReference type="InterPro" id="IPR003593">
    <property type="entry name" value="AAA+_ATPase"/>
</dbReference>
<protein>
    <recommendedName>
        <fullName evidence="5">AAA+ ATPase domain-containing protein</fullName>
    </recommendedName>
</protein>
<keyword evidence="7" id="KW-1185">Reference proteome</keyword>
<accession>A0AAW1IUG6</accession>